<dbReference type="CDD" id="cd03354">
    <property type="entry name" value="LbH_SAT"/>
    <property type="match status" value="1"/>
</dbReference>
<keyword evidence="2 4" id="KW-0808">Transferase</keyword>
<accession>E0RNU5</accession>
<dbReference type="InterPro" id="IPR045304">
    <property type="entry name" value="LbH_SAT"/>
</dbReference>
<dbReference type="Gene3D" id="1.10.3130.10">
    <property type="entry name" value="serine acetyltransferase, domain 1"/>
    <property type="match status" value="1"/>
</dbReference>
<evidence type="ECO:0000313" key="5">
    <source>
        <dbReference type="Proteomes" id="UP000001296"/>
    </source>
</evidence>
<protein>
    <submittedName>
        <fullName evidence="4">Serine acetyltransferase</fullName>
    </submittedName>
</protein>
<name>E0RNU5_WINT6</name>
<evidence type="ECO:0000256" key="3">
    <source>
        <dbReference type="ARBA" id="ARBA00023315"/>
    </source>
</evidence>
<sequence length="307" mass="34354">MGARLEKITGMLISSYEREGGINYTDECNLPSKMGVIRILSDIEALLFPGFRENDGIRRDTVRLFTQEILTRLFRDLSEEVEKSIHFSERRTRGGLSREHRIKVREEAEEITYRFLERLPEVRRLLMYDVKATLEGDPAAKSEEEVILSYPGIEAILVYRVAHILWTEGVPLIPRMMTEYVHGKTGIDIHPGATIGEGLCIDHGTGVVIGETTVIGNNVKIYQGVTLGALSVKKSEANVKRHPTIEDNVTIYAGATILGGSTVIGHHSIIGGNVWLTSSVPPYSKIYNQPSRYVIKPGKEEPHDFQI</sequence>
<reference evidence="4 5" key="2">
    <citation type="journal article" date="2010" name="J. Bacteriol.">
        <title>Genome sequence of the polysaccharide-degrading, thermophilic anaerobe Spirochaeta thermophila DSM 6192.</title>
        <authorList>
            <person name="Angelov A."/>
            <person name="Liebl S."/>
            <person name="Ballschmiter M."/>
            <person name="Bomeke M."/>
            <person name="Lehmann R."/>
            <person name="Liesegang H."/>
            <person name="Daniel R."/>
            <person name="Liebl W."/>
        </authorList>
    </citation>
    <scope>NUCLEOTIDE SEQUENCE [LARGE SCALE GENOMIC DNA]</scope>
    <source>
        <strain evidence="5">ATCC 49972 / DSM 6192 / RI 19.B1</strain>
    </source>
</reference>
<dbReference type="EMBL" id="CP001698">
    <property type="protein sequence ID" value="ADN01218.1"/>
    <property type="molecule type" value="Genomic_DNA"/>
</dbReference>
<keyword evidence="3" id="KW-0012">Acyltransferase</keyword>
<dbReference type="GO" id="GO:0016746">
    <property type="term" value="F:acyltransferase activity"/>
    <property type="evidence" value="ECO:0007669"/>
    <property type="project" value="UniProtKB-KW"/>
</dbReference>
<evidence type="ECO:0000256" key="2">
    <source>
        <dbReference type="ARBA" id="ARBA00022679"/>
    </source>
</evidence>
<dbReference type="InterPro" id="IPR042122">
    <property type="entry name" value="Ser_AcTrfase_N_sf"/>
</dbReference>
<organism evidence="4 5">
    <name type="scientific">Winmispira thermophila (strain ATCC 49972 / DSM 6192 / RI 19.B1)</name>
    <name type="common">Spirochaeta thermophila</name>
    <dbReference type="NCBI Taxonomy" id="665571"/>
    <lineage>
        <taxon>Bacteria</taxon>
        <taxon>Pseudomonadati</taxon>
        <taxon>Spirochaetota</taxon>
        <taxon>Spirochaetia</taxon>
        <taxon>Winmispirales</taxon>
        <taxon>Winmispiraceae</taxon>
        <taxon>Winmispira</taxon>
    </lineage>
</organism>
<dbReference type="HOGENOM" id="CLU_051638_1_1_12"/>
<dbReference type="Proteomes" id="UP000001296">
    <property type="component" value="Chromosome"/>
</dbReference>
<dbReference type="GO" id="GO:0008652">
    <property type="term" value="P:amino acid biosynthetic process"/>
    <property type="evidence" value="ECO:0007669"/>
    <property type="project" value="UniProtKB-KW"/>
</dbReference>
<evidence type="ECO:0000256" key="1">
    <source>
        <dbReference type="ARBA" id="ARBA00022605"/>
    </source>
</evidence>
<dbReference type="PaxDb" id="665571-STHERM_c02440"/>
<proteinExistence type="predicted"/>
<dbReference type="eggNOG" id="COG1045">
    <property type="taxonomic scope" value="Bacteria"/>
</dbReference>
<dbReference type="PANTHER" id="PTHR42811">
    <property type="entry name" value="SERINE ACETYLTRANSFERASE"/>
    <property type="match status" value="1"/>
</dbReference>
<dbReference type="KEGG" id="sta:STHERM_c02440"/>
<dbReference type="InterPro" id="IPR053376">
    <property type="entry name" value="Serine_acetyltransferase"/>
</dbReference>
<dbReference type="NCBIfam" id="NF041874">
    <property type="entry name" value="EPS_EpsC"/>
    <property type="match status" value="1"/>
</dbReference>
<keyword evidence="1" id="KW-0028">Amino-acid biosynthesis</keyword>
<dbReference type="Gene3D" id="2.160.10.10">
    <property type="entry name" value="Hexapeptide repeat proteins"/>
    <property type="match status" value="1"/>
</dbReference>
<gene>
    <name evidence="4" type="ordered locus">STHERM_c02440</name>
</gene>
<dbReference type="RefSeq" id="WP_013313059.1">
    <property type="nucleotide sequence ID" value="NC_014484.1"/>
</dbReference>
<reference key="1">
    <citation type="submission" date="2009-08" db="EMBL/GenBank/DDBJ databases">
        <title>The genome sequence of Spirochaeta thermophila DSM6192.</title>
        <authorList>
            <person name="Angelov A."/>
            <person name="Mientus M."/>
            <person name="Wittenberg S."/>
            <person name="Lehmann R."/>
            <person name="Liesegang H."/>
            <person name="Daniel R."/>
            <person name="Liebl W."/>
        </authorList>
    </citation>
    <scope>NUCLEOTIDE SEQUENCE</scope>
    <source>
        <strain>DSM 6192</strain>
    </source>
</reference>
<dbReference type="InterPro" id="IPR011004">
    <property type="entry name" value="Trimer_LpxA-like_sf"/>
</dbReference>
<evidence type="ECO:0000313" key="4">
    <source>
        <dbReference type="EMBL" id="ADN01218.1"/>
    </source>
</evidence>
<dbReference type="AlphaFoldDB" id="E0RNU5"/>
<dbReference type="SUPFAM" id="SSF51161">
    <property type="entry name" value="Trimeric LpxA-like enzymes"/>
    <property type="match status" value="1"/>
</dbReference>